<dbReference type="PANTHER" id="PTHR44051:SF8">
    <property type="entry name" value="GLUTATHIONE S-TRANSFERASE GSTA"/>
    <property type="match status" value="1"/>
</dbReference>
<evidence type="ECO:0000313" key="3">
    <source>
        <dbReference type="Proteomes" id="UP000050523"/>
    </source>
</evidence>
<dbReference type="Pfam" id="PF13409">
    <property type="entry name" value="GST_N_2"/>
    <property type="match status" value="1"/>
</dbReference>
<gene>
    <name evidence="2" type="ORF">ALO43_00242</name>
</gene>
<organism evidence="2 3">
    <name type="scientific">Pseudomonas tremae</name>
    <dbReference type="NCBI Taxonomy" id="200454"/>
    <lineage>
        <taxon>Bacteria</taxon>
        <taxon>Pseudomonadati</taxon>
        <taxon>Pseudomonadota</taxon>
        <taxon>Gammaproteobacteria</taxon>
        <taxon>Pseudomonadales</taxon>
        <taxon>Pseudomonadaceae</taxon>
        <taxon>Pseudomonas</taxon>
    </lineage>
</organism>
<dbReference type="EMBL" id="LJRO01000090">
    <property type="protein sequence ID" value="KPZ05276.1"/>
    <property type="molecule type" value="Genomic_DNA"/>
</dbReference>
<dbReference type="InterPro" id="IPR004045">
    <property type="entry name" value="Glutathione_S-Trfase_N"/>
</dbReference>
<proteinExistence type="predicted"/>
<dbReference type="SUPFAM" id="SSF52833">
    <property type="entry name" value="Thioredoxin-like"/>
    <property type="match status" value="1"/>
</dbReference>
<name>A0AA40TW30_9PSED</name>
<sequence length="211" mass="23106">MYTLFGTENSGSAAIEMALEQCAVPYELVNACSWEEGAGKEALRKVNPLLQVPTLVLPDGSVLTESVAILIYLGLEFPGSGLLPKDSGLRAQALRALVYIASNCYAAIGLIDYPLRWLPGADDVLQARFESGARARLNESWATFADLFGRPSGWQQGAPGAVEMLTAVVTRWGEAREHLQAFRPDFYALLMQVDAHPVVKTVAQRHWREDT</sequence>
<dbReference type="AlphaFoldDB" id="A0AA40TW30"/>
<dbReference type="RefSeq" id="WP_054997309.1">
    <property type="nucleotide sequence ID" value="NZ_LJRO01000090.1"/>
</dbReference>
<dbReference type="InterPro" id="IPR036249">
    <property type="entry name" value="Thioredoxin-like_sf"/>
</dbReference>
<dbReference type="Proteomes" id="UP000050523">
    <property type="component" value="Unassembled WGS sequence"/>
</dbReference>
<dbReference type="Gene3D" id="3.40.30.10">
    <property type="entry name" value="Glutaredoxin"/>
    <property type="match status" value="1"/>
</dbReference>
<protein>
    <submittedName>
        <fullName evidence="2">Glutathione S-transferase</fullName>
    </submittedName>
</protein>
<evidence type="ECO:0000259" key="1">
    <source>
        <dbReference type="PROSITE" id="PS50404"/>
    </source>
</evidence>
<dbReference type="CDD" id="cd03057">
    <property type="entry name" value="GST_N_Beta"/>
    <property type="match status" value="1"/>
</dbReference>
<feature type="domain" description="GST N-terminal" evidence="1">
    <location>
        <begin position="1"/>
        <end position="81"/>
    </location>
</feature>
<reference evidence="2 3" key="1">
    <citation type="submission" date="2015-09" db="EMBL/GenBank/DDBJ databases">
        <title>Genome announcement of multiple Pseudomonas syringae strains.</title>
        <authorList>
            <person name="Thakur S."/>
            <person name="Wang P.W."/>
            <person name="Gong Y."/>
            <person name="Weir B.S."/>
            <person name="Guttman D.S."/>
        </authorList>
    </citation>
    <scope>NUCLEOTIDE SEQUENCE [LARGE SCALE GENOMIC DNA]</scope>
    <source>
        <strain evidence="2 3">ICMP9151</strain>
    </source>
</reference>
<dbReference type="PROSITE" id="PS50404">
    <property type="entry name" value="GST_NTER"/>
    <property type="match status" value="1"/>
</dbReference>
<dbReference type="Gene3D" id="1.20.1050.10">
    <property type="match status" value="1"/>
</dbReference>
<accession>A0AA40TW30</accession>
<evidence type="ECO:0000313" key="2">
    <source>
        <dbReference type="EMBL" id="KPZ05276.1"/>
    </source>
</evidence>
<comment type="caution">
    <text evidence="2">The sequence shown here is derived from an EMBL/GenBank/DDBJ whole genome shotgun (WGS) entry which is preliminary data.</text>
</comment>
<dbReference type="PANTHER" id="PTHR44051">
    <property type="entry name" value="GLUTATHIONE S-TRANSFERASE-RELATED"/>
    <property type="match status" value="1"/>
</dbReference>